<dbReference type="GO" id="GO:0003954">
    <property type="term" value="F:NADH dehydrogenase activity"/>
    <property type="evidence" value="ECO:0007669"/>
    <property type="project" value="TreeGrafter"/>
</dbReference>
<accession>A0A7W5AYU3</accession>
<dbReference type="GO" id="GO:0022904">
    <property type="term" value="P:respiratory electron transport chain"/>
    <property type="evidence" value="ECO:0007669"/>
    <property type="project" value="TreeGrafter"/>
</dbReference>
<dbReference type="GO" id="GO:0051539">
    <property type="term" value="F:4 iron, 4 sulfur cluster binding"/>
    <property type="evidence" value="ECO:0007669"/>
    <property type="project" value="UniProtKB-KW"/>
</dbReference>
<dbReference type="SMART" id="SM00926">
    <property type="entry name" value="Molybdop_Fe4S4"/>
    <property type="match status" value="1"/>
</dbReference>
<dbReference type="Gene3D" id="3.40.228.10">
    <property type="entry name" value="Dimethylsulfoxide Reductase, domain 2"/>
    <property type="match status" value="1"/>
</dbReference>
<dbReference type="InterPro" id="IPR009010">
    <property type="entry name" value="Asp_de-COase-like_dom_sf"/>
</dbReference>
<evidence type="ECO:0000256" key="6">
    <source>
        <dbReference type="ARBA" id="ARBA00023014"/>
    </source>
</evidence>
<dbReference type="EC" id="1.7.99.4" evidence="9"/>
<dbReference type="Gene3D" id="2.40.40.20">
    <property type="match status" value="1"/>
</dbReference>
<keyword evidence="10" id="KW-1185">Reference proteome</keyword>
<dbReference type="InterPro" id="IPR006657">
    <property type="entry name" value="MoPterin_dinucl-bd_dom"/>
</dbReference>
<dbReference type="GO" id="GO:0046872">
    <property type="term" value="F:metal ion binding"/>
    <property type="evidence" value="ECO:0007669"/>
    <property type="project" value="UniProtKB-KW"/>
</dbReference>
<comment type="cofactor">
    <cofactor evidence="7">
        <name>[2Fe-2S] cluster</name>
        <dbReference type="ChEBI" id="CHEBI:190135"/>
    </cofactor>
</comment>
<keyword evidence="3" id="KW-0004">4Fe-4S</keyword>
<dbReference type="InterPro" id="IPR050123">
    <property type="entry name" value="Prok_molybdopt-oxidoreductase"/>
</dbReference>
<dbReference type="CDD" id="cd00508">
    <property type="entry name" value="MopB_CT_Fdh-Nap-like"/>
    <property type="match status" value="1"/>
</dbReference>
<comment type="caution">
    <text evidence="9">The sequence shown here is derived from an EMBL/GenBank/DDBJ whole genome shotgun (WGS) entry which is preliminary data.</text>
</comment>
<dbReference type="Pfam" id="PF04879">
    <property type="entry name" value="Molybdop_Fe4S4"/>
    <property type="match status" value="1"/>
</dbReference>
<keyword evidence="9" id="KW-0560">Oxidoreductase</keyword>
<sequence>MKHIQNIDYAMREFDAITREGEELVATHCAFCGMQCGMNIRFKPDTKEVLGVEPRYDFPMNGGRLCPKGVSAYRQVEHEERLLYPMIRRNGKLERATWDEALDLVASKMREIQLQHGKDAFGIYSGSSMTNEKCYVMGKFARIGLGTKNIDYNGRYCMAAAATGFKQSLGMDRGSTNPWSDIKFADVLLIAGSNTAECHPLSMPYVWGARDRGAKLIVVDPRETKTALVADLHLDLRPGTDIALVNGIIHVMIRDNLVDHAFIEAHTNGYEALKETVAEFTPYHAEMITGVDQRKIEQAAHMFGKAREGMVMFARGIEQHATGSDNVSNYVNLSLLTGKIGRKGSGVATFTGQGNGQGGREHGQKADQLPGYRVITDPAARAHVAKVWGVDESEIPGPGISAYEMLKSLGQDIKGLLLICSNPLVSAPSIGDIEERMRSLDFFVCIDMFLSESAELADVVLPSTVWVEDNGTTTNIEGRVIRIKGIDRTPGESKRDWEIIGEIAKRLGRGQYFDYGSPEDIFNELREASRGGVADYYGITYDKIDRMDGVFWPCPSLEHEGTPRLFEDLKFKFPDGKAKLHGFTHTGPNEKVDKDYPFILTTGRVVYHYLSGNQTRRIEALRKLCPDPYIEIHPNTAAQLHIKNGEFLKISSRRGYITVPAKITKIIRPDSLFVPYHWGKQLGINRLTNPALDPKSKIPEFKVCAVQIEKAGEEDIKHAQSALY</sequence>
<dbReference type="AlphaFoldDB" id="A0A7W5AYU3"/>
<evidence type="ECO:0000256" key="3">
    <source>
        <dbReference type="ARBA" id="ARBA00022485"/>
    </source>
</evidence>
<dbReference type="EMBL" id="JACHXK010000006">
    <property type="protein sequence ID" value="MBB3110949.1"/>
    <property type="molecule type" value="Genomic_DNA"/>
</dbReference>
<proteinExistence type="predicted"/>
<keyword evidence="4" id="KW-0479">Metal-binding</keyword>
<dbReference type="GO" id="GO:0008863">
    <property type="term" value="F:formate dehydrogenase (NAD+) activity"/>
    <property type="evidence" value="ECO:0007669"/>
    <property type="project" value="InterPro"/>
</dbReference>
<dbReference type="Proteomes" id="UP000570361">
    <property type="component" value="Unassembled WGS sequence"/>
</dbReference>
<dbReference type="Gene3D" id="3.40.50.740">
    <property type="match status" value="1"/>
</dbReference>
<evidence type="ECO:0000256" key="4">
    <source>
        <dbReference type="ARBA" id="ARBA00022723"/>
    </source>
</evidence>
<keyword evidence="6" id="KW-0411">Iron-sulfur</keyword>
<dbReference type="GO" id="GO:0015942">
    <property type="term" value="P:formate metabolic process"/>
    <property type="evidence" value="ECO:0007669"/>
    <property type="project" value="InterPro"/>
</dbReference>
<evidence type="ECO:0000256" key="7">
    <source>
        <dbReference type="ARBA" id="ARBA00034078"/>
    </source>
</evidence>
<dbReference type="SUPFAM" id="SSF53706">
    <property type="entry name" value="Formate dehydrogenase/DMSO reductase, domains 1-3"/>
    <property type="match status" value="1"/>
</dbReference>
<name>A0A7W5AYU3_9BACL</name>
<keyword evidence="5" id="KW-0408">Iron</keyword>
<evidence type="ECO:0000313" key="10">
    <source>
        <dbReference type="Proteomes" id="UP000570361"/>
    </source>
</evidence>
<dbReference type="Gene3D" id="2.20.25.90">
    <property type="entry name" value="ADC-like domains"/>
    <property type="match status" value="1"/>
</dbReference>
<comment type="cofactor">
    <cofactor evidence="1">
        <name>Mo-bis(molybdopterin guanine dinucleotide)</name>
        <dbReference type="ChEBI" id="CHEBI:60539"/>
    </cofactor>
</comment>
<dbReference type="SUPFAM" id="SSF50692">
    <property type="entry name" value="ADC-like"/>
    <property type="match status" value="1"/>
</dbReference>
<dbReference type="PANTHER" id="PTHR43105">
    <property type="entry name" value="RESPIRATORY NITRATE REDUCTASE"/>
    <property type="match status" value="1"/>
</dbReference>
<organism evidence="9 10">
    <name type="scientific">Paenibacillus phyllosphaerae</name>
    <dbReference type="NCBI Taxonomy" id="274593"/>
    <lineage>
        <taxon>Bacteria</taxon>
        <taxon>Bacillati</taxon>
        <taxon>Bacillota</taxon>
        <taxon>Bacilli</taxon>
        <taxon>Bacillales</taxon>
        <taxon>Paenibacillaceae</taxon>
        <taxon>Paenibacillus</taxon>
    </lineage>
</organism>
<evidence type="ECO:0000256" key="5">
    <source>
        <dbReference type="ARBA" id="ARBA00023004"/>
    </source>
</evidence>
<evidence type="ECO:0000259" key="8">
    <source>
        <dbReference type="PROSITE" id="PS51669"/>
    </source>
</evidence>
<dbReference type="Pfam" id="PF00384">
    <property type="entry name" value="Molybdopterin"/>
    <property type="match status" value="1"/>
</dbReference>
<dbReference type="GO" id="GO:0016020">
    <property type="term" value="C:membrane"/>
    <property type="evidence" value="ECO:0007669"/>
    <property type="project" value="TreeGrafter"/>
</dbReference>
<feature type="domain" description="4Fe-4S Mo/W bis-MGD-type" evidence="8">
    <location>
        <begin position="22"/>
        <end position="80"/>
    </location>
</feature>
<dbReference type="InterPro" id="IPR006656">
    <property type="entry name" value="Mopterin_OxRdtase"/>
</dbReference>
<comment type="cofactor">
    <cofactor evidence="2">
        <name>[4Fe-4S] cluster</name>
        <dbReference type="ChEBI" id="CHEBI:49883"/>
    </cofactor>
</comment>
<protein>
    <submittedName>
        <fullName evidence="9">Assimilatory nitrate reductase catalytic subunit</fullName>
        <ecNumber evidence="9">1.7.99.4</ecNumber>
    </submittedName>
</protein>
<evidence type="ECO:0000256" key="1">
    <source>
        <dbReference type="ARBA" id="ARBA00001942"/>
    </source>
</evidence>
<dbReference type="InterPro" id="IPR006478">
    <property type="entry name" value="Formate_DH_asu"/>
</dbReference>
<reference evidence="9 10" key="1">
    <citation type="submission" date="2020-08" db="EMBL/GenBank/DDBJ databases">
        <title>Genomic Encyclopedia of Type Strains, Phase III (KMG-III): the genomes of soil and plant-associated and newly described type strains.</title>
        <authorList>
            <person name="Whitman W."/>
        </authorList>
    </citation>
    <scope>NUCLEOTIDE SEQUENCE [LARGE SCALE GENOMIC DNA]</scope>
    <source>
        <strain evidence="9 10">CECT 5862</strain>
    </source>
</reference>
<dbReference type="PROSITE" id="PS51669">
    <property type="entry name" value="4FE4S_MOW_BIS_MGD"/>
    <property type="match status" value="1"/>
</dbReference>
<dbReference type="PANTHER" id="PTHR43105:SF10">
    <property type="entry name" value="NADH-QUINONE OXIDOREDUCTASE SUBUNIT G"/>
    <property type="match status" value="1"/>
</dbReference>
<evidence type="ECO:0000313" key="9">
    <source>
        <dbReference type="EMBL" id="MBB3110949.1"/>
    </source>
</evidence>
<dbReference type="InterPro" id="IPR006963">
    <property type="entry name" value="Mopterin_OxRdtase_4Fe-4S_dom"/>
</dbReference>
<gene>
    <name evidence="9" type="ORF">FHS18_003017</name>
</gene>
<dbReference type="Pfam" id="PF01568">
    <property type="entry name" value="Molydop_binding"/>
    <property type="match status" value="1"/>
</dbReference>
<dbReference type="GO" id="GO:0043546">
    <property type="term" value="F:molybdopterin cofactor binding"/>
    <property type="evidence" value="ECO:0007669"/>
    <property type="project" value="InterPro"/>
</dbReference>
<evidence type="ECO:0000256" key="2">
    <source>
        <dbReference type="ARBA" id="ARBA00001966"/>
    </source>
</evidence>
<dbReference type="NCBIfam" id="TIGR01591">
    <property type="entry name" value="Fdh-alpha"/>
    <property type="match status" value="1"/>
</dbReference>